<dbReference type="RefSeq" id="WP_066411051.1">
    <property type="nucleotide sequence ID" value="NZ_FKBS01000014.1"/>
</dbReference>
<reference evidence="1 2" key="1">
    <citation type="submission" date="2016-03" db="EMBL/GenBank/DDBJ databases">
        <authorList>
            <consortium name="Pathogen Informatics"/>
        </authorList>
    </citation>
    <scope>NUCLEOTIDE SEQUENCE [LARGE SCALE GENOMIC DNA]</scope>
    <source>
        <strain evidence="1 2">NCTC13364</strain>
    </source>
</reference>
<dbReference type="Proteomes" id="UP000077037">
    <property type="component" value="Unassembled WGS sequence"/>
</dbReference>
<accession>A0A157NWV4</accession>
<dbReference type="AlphaFoldDB" id="A0A157NWV4"/>
<evidence type="ECO:0000313" key="2">
    <source>
        <dbReference type="Proteomes" id="UP000077037"/>
    </source>
</evidence>
<sequence length="132" mass="14087">MSAIPHPLIARYLARHAIAEALRTDGRATLTIDDKYRVHLQGARNGWLAISARLCALPPAGLAREDFIAGLGKQAGGMLAGHASACVIDPAEEALWLQQMVRPDSSEIEVDEAVGQFANALSFWTGAVKRAA</sequence>
<dbReference type="OrthoDB" id="8656441at2"/>
<protein>
    <recommendedName>
        <fullName evidence="3">Tir chaperone protein (CesT)</fullName>
    </recommendedName>
</protein>
<dbReference type="Gene3D" id="3.30.1460.10">
    <property type="match status" value="1"/>
</dbReference>
<gene>
    <name evidence="1" type="ORF">SAMEA1982600_02004</name>
</gene>
<proteinExistence type="predicted"/>
<evidence type="ECO:0000313" key="1">
    <source>
        <dbReference type="EMBL" id="SAI25494.1"/>
    </source>
</evidence>
<evidence type="ECO:0008006" key="3">
    <source>
        <dbReference type="Google" id="ProtNLM"/>
    </source>
</evidence>
<name>A0A157NWV4_9BORD</name>
<dbReference type="SUPFAM" id="SSF69635">
    <property type="entry name" value="Type III secretory system chaperone-like"/>
    <property type="match status" value="1"/>
</dbReference>
<organism evidence="1 2">
    <name type="scientific">Bordetella ansorpii</name>
    <dbReference type="NCBI Taxonomy" id="288768"/>
    <lineage>
        <taxon>Bacteria</taxon>
        <taxon>Pseudomonadati</taxon>
        <taxon>Pseudomonadota</taxon>
        <taxon>Betaproteobacteria</taxon>
        <taxon>Burkholderiales</taxon>
        <taxon>Alcaligenaceae</taxon>
        <taxon>Bordetella</taxon>
    </lineage>
</organism>
<dbReference type="EMBL" id="FKBS01000014">
    <property type="protein sequence ID" value="SAI25494.1"/>
    <property type="molecule type" value="Genomic_DNA"/>
</dbReference>